<dbReference type="WBParaSite" id="EEL_0000283501-mRNA-1">
    <property type="protein sequence ID" value="EEL_0000283501-mRNA-1"/>
    <property type="gene ID" value="EEL_0000283501"/>
</dbReference>
<evidence type="ECO:0000313" key="1">
    <source>
        <dbReference type="Proteomes" id="UP000050640"/>
    </source>
</evidence>
<sequence>MIIIIRFAAFYNVSWQDLEIMAVLVQPKYSNQTVLQITPNLLNELKQLELLIQSHEVRDKKKPIKYEEFRIAGGNINYFFDAFKVYS</sequence>
<evidence type="ECO:0000313" key="2">
    <source>
        <dbReference type="WBParaSite" id="EEL_0000283501-mRNA-1"/>
    </source>
</evidence>
<protein>
    <submittedName>
        <fullName evidence="2">Transcriptional regulator</fullName>
    </submittedName>
</protein>
<name>A0A0R3RMX5_9BILA</name>
<dbReference type="AlphaFoldDB" id="A0A0R3RMX5"/>
<proteinExistence type="predicted"/>
<organism evidence="1 2">
    <name type="scientific">Elaeophora elaphi</name>
    <dbReference type="NCBI Taxonomy" id="1147741"/>
    <lineage>
        <taxon>Eukaryota</taxon>
        <taxon>Metazoa</taxon>
        <taxon>Ecdysozoa</taxon>
        <taxon>Nematoda</taxon>
        <taxon>Chromadorea</taxon>
        <taxon>Rhabditida</taxon>
        <taxon>Spirurina</taxon>
        <taxon>Spiruromorpha</taxon>
        <taxon>Filarioidea</taxon>
        <taxon>Onchocercidae</taxon>
        <taxon>Elaeophora</taxon>
    </lineage>
</organism>
<dbReference type="Proteomes" id="UP000050640">
    <property type="component" value="Unplaced"/>
</dbReference>
<keyword evidence="1" id="KW-1185">Reference proteome</keyword>
<accession>A0A0R3RMX5</accession>
<reference evidence="2" key="1">
    <citation type="submission" date="2017-02" db="UniProtKB">
        <authorList>
            <consortium name="WormBaseParasite"/>
        </authorList>
    </citation>
    <scope>IDENTIFICATION</scope>
</reference>